<feature type="region of interest" description="Disordered" evidence="1">
    <location>
        <begin position="133"/>
        <end position="181"/>
    </location>
</feature>
<name>A0AAD7IGV3_9AGAR</name>
<evidence type="ECO:0000313" key="2">
    <source>
        <dbReference type="EMBL" id="KAJ7742068.1"/>
    </source>
</evidence>
<evidence type="ECO:0000256" key="1">
    <source>
        <dbReference type="SAM" id="MobiDB-lite"/>
    </source>
</evidence>
<dbReference type="AlphaFoldDB" id="A0AAD7IGV3"/>
<keyword evidence="3" id="KW-1185">Reference proteome</keyword>
<proteinExistence type="predicted"/>
<dbReference type="Proteomes" id="UP001215598">
    <property type="component" value="Unassembled WGS sequence"/>
</dbReference>
<feature type="compositionally biased region" description="Low complexity" evidence="1">
    <location>
        <begin position="164"/>
        <end position="175"/>
    </location>
</feature>
<evidence type="ECO:0000313" key="3">
    <source>
        <dbReference type="Proteomes" id="UP001215598"/>
    </source>
</evidence>
<protein>
    <submittedName>
        <fullName evidence="2">Uncharacterized protein</fullName>
    </submittedName>
</protein>
<reference evidence="2" key="1">
    <citation type="submission" date="2023-03" db="EMBL/GenBank/DDBJ databases">
        <title>Massive genome expansion in bonnet fungi (Mycena s.s.) driven by repeated elements and novel gene families across ecological guilds.</title>
        <authorList>
            <consortium name="Lawrence Berkeley National Laboratory"/>
            <person name="Harder C.B."/>
            <person name="Miyauchi S."/>
            <person name="Viragh M."/>
            <person name="Kuo A."/>
            <person name="Thoen E."/>
            <person name="Andreopoulos B."/>
            <person name="Lu D."/>
            <person name="Skrede I."/>
            <person name="Drula E."/>
            <person name="Henrissat B."/>
            <person name="Morin E."/>
            <person name="Kohler A."/>
            <person name="Barry K."/>
            <person name="LaButti K."/>
            <person name="Morin E."/>
            <person name="Salamov A."/>
            <person name="Lipzen A."/>
            <person name="Mereny Z."/>
            <person name="Hegedus B."/>
            <person name="Baldrian P."/>
            <person name="Stursova M."/>
            <person name="Weitz H."/>
            <person name="Taylor A."/>
            <person name="Grigoriev I.V."/>
            <person name="Nagy L.G."/>
            <person name="Martin F."/>
            <person name="Kauserud H."/>
        </authorList>
    </citation>
    <scope>NUCLEOTIDE SEQUENCE</scope>
    <source>
        <strain evidence="2">CBHHK182m</strain>
    </source>
</reference>
<feature type="compositionally biased region" description="Low complexity" evidence="1">
    <location>
        <begin position="133"/>
        <end position="155"/>
    </location>
</feature>
<sequence length="376" mass="41581">MRSRRRPARAQHSKFQWANPSAGKVKLPHWTPASPSYFAIYCADTTHPDFTYAYKPAAAPRARAHPIMPPHTHAVEPRRRVYHSPTQRDTGGWRDWGHRGQLLTPPDDTPSLSSSDIRHSPFVFIHHPRASDSALPLSSTSLAPSSKSSTSTAQPQNPQRQKNPSHGPHSGSPSSLARGGRESPALMAVKTCEMMWFALARLGGGRRKSRKHRGCREEGEYPSALQLTAAPTFVSLKQKLFETTQVCDCVLSSCWISGEVLRRRVAAPYGRVDVSMRACGACARRYWTADALCVLRLRFGAQPFAFSSAVGSRHSAQMCSSHPASVSPPLRVAEVSHLWRRRWDDTARGWVRLVSAFGARRRGGGVDDPTALPARR</sequence>
<dbReference type="EMBL" id="JARKIB010000096">
    <property type="protein sequence ID" value="KAJ7742068.1"/>
    <property type="molecule type" value="Genomic_DNA"/>
</dbReference>
<organism evidence="2 3">
    <name type="scientific">Mycena metata</name>
    <dbReference type="NCBI Taxonomy" id="1033252"/>
    <lineage>
        <taxon>Eukaryota</taxon>
        <taxon>Fungi</taxon>
        <taxon>Dikarya</taxon>
        <taxon>Basidiomycota</taxon>
        <taxon>Agaricomycotina</taxon>
        <taxon>Agaricomycetes</taxon>
        <taxon>Agaricomycetidae</taxon>
        <taxon>Agaricales</taxon>
        <taxon>Marasmiineae</taxon>
        <taxon>Mycenaceae</taxon>
        <taxon>Mycena</taxon>
    </lineage>
</organism>
<feature type="region of interest" description="Disordered" evidence="1">
    <location>
        <begin position="77"/>
        <end position="115"/>
    </location>
</feature>
<gene>
    <name evidence="2" type="ORF">B0H16DRAFT_1890364</name>
</gene>
<feature type="compositionally biased region" description="Low complexity" evidence="1">
    <location>
        <begin position="102"/>
        <end position="115"/>
    </location>
</feature>
<accession>A0AAD7IGV3</accession>
<comment type="caution">
    <text evidence="2">The sequence shown here is derived from an EMBL/GenBank/DDBJ whole genome shotgun (WGS) entry which is preliminary data.</text>
</comment>